<accession>A0A839E8G9</accession>
<evidence type="ECO:0000256" key="1">
    <source>
        <dbReference type="SAM" id="Phobius"/>
    </source>
</evidence>
<keyword evidence="1" id="KW-1133">Transmembrane helix</keyword>
<keyword evidence="1" id="KW-0812">Transmembrane</keyword>
<feature type="transmembrane region" description="Helical" evidence="1">
    <location>
        <begin position="32"/>
        <end position="53"/>
    </location>
</feature>
<sequence>MTPPNTGCGVKNKPVDRGDNMHYDNRTFPPRFLQAVFCLLLVASVAGSVAIWVLKGDQLVPAILFTVITVGLFSGLLFMHMRVRVDDEHLVVSIVPVLRRRFALRDVESAELVDSGPREFGGYGMRFGPGGAVGFLMGPGPAVRFTTGSGRIYVVVDANAEEIVRLLR</sequence>
<proteinExistence type="predicted"/>
<dbReference type="RefSeq" id="WP_182546727.1">
    <property type="nucleotide sequence ID" value="NZ_JACGWZ010000008.1"/>
</dbReference>
<keyword evidence="1" id="KW-0472">Membrane</keyword>
<protein>
    <submittedName>
        <fullName evidence="2">Uncharacterized protein</fullName>
    </submittedName>
</protein>
<dbReference type="Proteomes" id="UP000569329">
    <property type="component" value="Unassembled WGS sequence"/>
</dbReference>
<gene>
    <name evidence="2" type="ORF">FHX42_004967</name>
</gene>
<name>A0A839E8G9_9PSEU</name>
<dbReference type="EMBL" id="JACGWZ010000008">
    <property type="protein sequence ID" value="MBA8827571.1"/>
    <property type="molecule type" value="Genomic_DNA"/>
</dbReference>
<organism evidence="2 3">
    <name type="scientific">Halosaccharopolyspora lacisalsi</name>
    <dbReference type="NCBI Taxonomy" id="1000566"/>
    <lineage>
        <taxon>Bacteria</taxon>
        <taxon>Bacillati</taxon>
        <taxon>Actinomycetota</taxon>
        <taxon>Actinomycetes</taxon>
        <taxon>Pseudonocardiales</taxon>
        <taxon>Pseudonocardiaceae</taxon>
        <taxon>Halosaccharopolyspora</taxon>
    </lineage>
</organism>
<evidence type="ECO:0000313" key="2">
    <source>
        <dbReference type="EMBL" id="MBA8827571.1"/>
    </source>
</evidence>
<feature type="transmembrane region" description="Helical" evidence="1">
    <location>
        <begin position="59"/>
        <end position="79"/>
    </location>
</feature>
<reference evidence="2 3" key="1">
    <citation type="submission" date="2020-07" db="EMBL/GenBank/DDBJ databases">
        <title>Sequencing the genomes of 1000 actinobacteria strains.</title>
        <authorList>
            <person name="Klenk H.-P."/>
        </authorList>
    </citation>
    <scope>NUCLEOTIDE SEQUENCE [LARGE SCALE GENOMIC DNA]</scope>
    <source>
        <strain evidence="2 3">DSM 45975</strain>
    </source>
</reference>
<evidence type="ECO:0000313" key="3">
    <source>
        <dbReference type="Proteomes" id="UP000569329"/>
    </source>
</evidence>
<keyword evidence="3" id="KW-1185">Reference proteome</keyword>
<dbReference type="AlphaFoldDB" id="A0A839E8G9"/>
<comment type="caution">
    <text evidence="2">The sequence shown here is derived from an EMBL/GenBank/DDBJ whole genome shotgun (WGS) entry which is preliminary data.</text>
</comment>